<keyword evidence="2" id="KW-0472">Membrane</keyword>
<proteinExistence type="predicted"/>
<keyword evidence="2" id="KW-1133">Transmembrane helix</keyword>
<keyword evidence="2" id="KW-0812">Transmembrane</keyword>
<keyword evidence="4" id="KW-1185">Reference proteome</keyword>
<reference evidence="3 4" key="1">
    <citation type="submission" date="2023-08" db="EMBL/GenBank/DDBJ databases">
        <title>A Necator americanus chromosomal reference genome.</title>
        <authorList>
            <person name="Ilik V."/>
            <person name="Petrzelkova K.J."/>
            <person name="Pardy F."/>
            <person name="Fuh T."/>
            <person name="Niatou-Singa F.S."/>
            <person name="Gouil Q."/>
            <person name="Baker L."/>
            <person name="Ritchie M.E."/>
            <person name="Jex A.R."/>
            <person name="Gazzola D."/>
            <person name="Li H."/>
            <person name="Toshio Fujiwara R."/>
            <person name="Zhan B."/>
            <person name="Aroian R.V."/>
            <person name="Pafco B."/>
            <person name="Schwarz E.M."/>
        </authorList>
    </citation>
    <scope>NUCLEOTIDE SEQUENCE [LARGE SCALE GENOMIC DNA]</scope>
    <source>
        <strain evidence="3 4">Aroian</strain>
        <tissue evidence="3">Whole animal</tissue>
    </source>
</reference>
<protein>
    <submittedName>
        <fullName evidence="3">Uncharacterized protein</fullName>
    </submittedName>
</protein>
<sequence length="188" mass="21371">MRESAQWQRTHTTSERPVPSRQRVEDPSNKHCTHVYISECHYSSDPQFVAFNQMQTILFATLAVSVVFAQFVPQPQNYVPQQQQYLQNQPARFSQYRANSNSNVYSNTNYNTGYNTQYGQTGYTNSYNSNGYGTTTPSYYSANNNNQFGYTTTQYGMNRQFDQNGMWNGVATSTALMAVATTAIAFVL</sequence>
<gene>
    <name evidence="3" type="primary">Necator_chrV.g19521</name>
    <name evidence="3" type="ORF">RB195_014729</name>
</gene>
<feature type="region of interest" description="Disordered" evidence="1">
    <location>
        <begin position="1"/>
        <end position="28"/>
    </location>
</feature>
<evidence type="ECO:0000256" key="2">
    <source>
        <dbReference type="SAM" id="Phobius"/>
    </source>
</evidence>
<feature type="compositionally biased region" description="Polar residues" evidence="1">
    <location>
        <begin position="1"/>
        <end position="11"/>
    </location>
</feature>
<name>A0ABR1E444_NECAM</name>
<comment type="caution">
    <text evidence="3">The sequence shown here is derived from an EMBL/GenBank/DDBJ whole genome shotgun (WGS) entry which is preliminary data.</text>
</comment>
<evidence type="ECO:0000313" key="3">
    <source>
        <dbReference type="EMBL" id="KAK6756491.1"/>
    </source>
</evidence>
<organism evidence="3 4">
    <name type="scientific">Necator americanus</name>
    <name type="common">Human hookworm</name>
    <dbReference type="NCBI Taxonomy" id="51031"/>
    <lineage>
        <taxon>Eukaryota</taxon>
        <taxon>Metazoa</taxon>
        <taxon>Ecdysozoa</taxon>
        <taxon>Nematoda</taxon>
        <taxon>Chromadorea</taxon>
        <taxon>Rhabditida</taxon>
        <taxon>Rhabditina</taxon>
        <taxon>Rhabditomorpha</taxon>
        <taxon>Strongyloidea</taxon>
        <taxon>Ancylostomatidae</taxon>
        <taxon>Bunostominae</taxon>
        <taxon>Necator</taxon>
    </lineage>
</organism>
<accession>A0ABR1E444</accession>
<evidence type="ECO:0000256" key="1">
    <source>
        <dbReference type="SAM" id="MobiDB-lite"/>
    </source>
</evidence>
<evidence type="ECO:0000313" key="4">
    <source>
        <dbReference type="Proteomes" id="UP001303046"/>
    </source>
</evidence>
<feature type="transmembrane region" description="Helical" evidence="2">
    <location>
        <begin position="166"/>
        <end position="187"/>
    </location>
</feature>
<dbReference type="EMBL" id="JAVFWL010000005">
    <property type="protein sequence ID" value="KAK6756491.1"/>
    <property type="molecule type" value="Genomic_DNA"/>
</dbReference>
<dbReference type="Proteomes" id="UP001303046">
    <property type="component" value="Unassembled WGS sequence"/>
</dbReference>